<accession>A0A6V7RB12</accession>
<comment type="pathway">
    <text evidence="3">Amino-acid biosynthesis.</text>
</comment>
<feature type="domain" description="Prephenate/arogenate dehydrogenase" evidence="4">
    <location>
        <begin position="1"/>
        <end position="286"/>
    </location>
</feature>
<dbReference type="GO" id="GO:0004665">
    <property type="term" value="F:prephenate dehydrogenase (NADP+) activity"/>
    <property type="evidence" value="ECO:0007669"/>
    <property type="project" value="InterPro"/>
</dbReference>
<dbReference type="AlphaFoldDB" id="A0A6V7RB12"/>
<keyword evidence="2" id="KW-0560">Oxidoreductase</keyword>
<dbReference type="InterPro" id="IPR046825">
    <property type="entry name" value="PDH_C"/>
</dbReference>
<dbReference type="Pfam" id="PF20463">
    <property type="entry name" value="PDH_C"/>
    <property type="match status" value="1"/>
</dbReference>
<dbReference type="RefSeq" id="WP_186086285.1">
    <property type="nucleotide sequence ID" value="NZ_BMDB01000002.1"/>
</dbReference>
<dbReference type="InterPro" id="IPR036291">
    <property type="entry name" value="NAD(P)-bd_dom_sf"/>
</dbReference>
<dbReference type="Proteomes" id="UP000521032">
    <property type="component" value="Unassembled WGS sequence"/>
</dbReference>
<dbReference type="PANTHER" id="PTHR21363:SF0">
    <property type="entry name" value="PREPHENATE DEHYDROGENASE [NADP(+)]"/>
    <property type="match status" value="1"/>
</dbReference>
<protein>
    <submittedName>
        <fullName evidence="5">Prephenate dehydrogenase</fullName>
    </submittedName>
</protein>
<dbReference type="InterPro" id="IPR008927">
    <property type="entry name" value="6-PGluconate_DH-like_C_sf"/>
</dbReference>
<dbReference type="Gene3D" id="3.40.50.720">
    <property type="entry name" value="NAD(P)-binding Rossmann-like Domain"/>
    <property type="match status" value="1"/>
</dbReference>
<sequence>MNVVIVGLGNIGGSFAKSIRHSFKDYKIYAIDINTDTLKEAENHGLIDKGYTNFKKIIPEADLVIFSVYPMTLKNMIENYAPYFKPNAILTDVTGVKESIIAEIEPLLRNDIDFVFGHPMAGRESRGLEFSSREIFQNANYLITPTKKNKDENIAFLENFVKKLGFGNVSKITPEFHDEVIGFTSQLAHVIAVSLINSDDIERNSKRYTGDSYRDLTRITNINEKLWPELFLMNKNHLLHHISLFKEQVEHMEEAIKSNDIANMEKMMAESKRRYHDLHDLEYHPED</sequence>
<dbReference type="Pfam" id="PF02153">
    <property type="entry name" value="PDH_N"/>
    <property type="match status" value="1"/>
</dbReference>
<dbReference type="InterPro" id="IPR003099">
    <property type="entry name" value="Prephen_DH"/>
</dbReference>
<dbReference type="SUPFAM" id="SSF51735">
    <property type="entry name" value="NAD(P)-binding Rossmann-fold domains"/>
    <property type="match status" value="1"/>
</dbReference>
<dbReference type="PANTHER" id="PTHR21363">
    <property type="entry name" value="PREPHENATE DEHYDROGENASE"/>
    <property type="match status" value="1"/>
</dbReference>
<dbReference type="InterPro" id="IPR046826">
    <property type="entry name" value="PDH_N"/>
</dbReference>
<dbReference type="SUPFAM" id="SSF48179">
    <property type="entry name" value="6-phosphogluconate dehydrogenase C-terminal domain-like"/>
    <property type="match status" value="1"/>
</dbReference>
<comment type="caution">
    <text evidence="5">The sequence shown here is derived from an EMBL/GenBank/DDBJ whole genome shotgun (WGS) entry which is preliminary data.</text>
</comment>
<evidence type="ECO:0000256" key="2">
    <source>
        <dbReference type="ARBA" id="ARBA00023002"/>
    </source>
</evidence>
<dbReference type="GO" id="GO:0006571">
    <property type="term" value="P:tyrosine biosynthetic process"/>
    <property type="evidence" value="ECO:0007669"/>
    <property type="project" value="InterPro"/>
</dbReference>
<dbReference type="EMBL" id="CAJEWE010000007">
    <property type="protein sequence ID" value="CAD2074619.1"/>
    <property type="molecule type" value="Genomic_DNA"/>
</dbReference>
<dbReference type="InterPro" id="IPR050812">
    <property type="entry name" value="Preph/Arog_dehydrog"/>
</dbReference>
<dbReference type="FunFam" id="3.40.50.720:FF:000208">
    <property type="entry name" value="Prephenate dehydrogenase"/>
    <property type="match status" value="1"/>
</dbReference>
<comment type="similarity">
    <text evidence="1">Belongs to the prephenate/arogenate dehydrogenase family.</text>
</comment>
<reference evidence="5 6" key="1">
    <citation type="submission" date="2020-07" db="EMBL/GenBank/DDBJ databases">
        <authorList>
            <person name="Criscuolo A."/>
        </authorList>
    </citation>
    <scope>NUCLEOTIDE SEQUENCE [LARGE SCALE GENOMIC DNA]</scope>
    <source>
        <strain evidence="6">CIP 111030</strain>
    </source>
</reference>
<evidence type="ECO:0000256" key="3">
    <source>
        <dbReference type="ARBA" id="ARBA00029440"/>
    </source>
</evidence>
<keyword evidence="6" id="KW-1185">Reference proteome</keyword>
<dbReference type="PROSITE" id="PS51176">
    <property type="entry name" value="PDH_ADH"/>
    <property type="match status" value="1"/>
</dbReference>
<dbReference type="GO" id="GO:0008977">
    <property type="term" value="F:prephenate dehydrogenase (NAD+) activity"/>
    <property type="evidence" value="ECO:0007669"/>
    <property type="project" value="InterPro"/>
</dbReference>
<dbReference type="Gene3D" id="1.10.3660.10">
    <property type="entry name" value="6-phosphogluconate dehydrogenase C-terminal like domain"/>
    <property type="match status" value="1"/>
</dbReference>
<gene>
    <name evidence="5" type="ORF">JEOSCH030_00742</name>
</gene>
<dbReference type="GO" id="GO:0070403">
    <property type="term" value="F:NAD+ binding"/>
    <property type="evidence" value="ECO:0007669"/>
    <property type="project" value="InterPro"/>
</dbReference>
<proteinExistence type="inferred from homology"/>
<evidence type="ECO:0000313" key="5">
    <source>
        <dbReference type="EMBL" id="CAD2074619.1"/>
    </source>
</evidence>
<evidence type="ECO:0000259" key="4">
    <source>
        <dbReference type="PROSITE" id="PS51176"/>
    </source>
</evidence>
<organism evidence="5 6">
    <name type="scientific">Phocicoccus schoeneichii</name>
    <dbReference type="NCBI Taxonomy" id="1812261"/>
    <lineage>
        <taxon>Bacteria</taxon>
        <taxon>Bacillati</taxon>
        <taxon>Bacillota</taxon>
        <taxon>Bacilli</taxon>
        <taxon>Bacillales</taxon>
        <taxon>Salinicoccaceae</taxon>
        <taxon>Phocicoccus</taxon>
    </lineage>
</organism>
<name>A0A6V7RB12_9BACL</name>
<evidence type="ECO:0000256" key="1">
    <source>
        <dbReference type="ARBA" id="ARBA00007964"/>
    </source>
</evidence>
<evidence type="ECO:0000313" key="6">
    <source>
        <dbReference type="Proteomes" id="UP000521032"/>
    </source>
</evidence>